<reference evidence="1" key="1">
    <citation type="submission" date="2018-07" db="EMBL/GenBank/DDBJ databases">
        <authorList>
            <consortium name="Genoscope - CEA"/>
            <person name="William W."/>
        </authorList>
    </citation>
    <scope>NUCLEOTIDE SEQUENCE</scope>
    <source>
        <strain evidence="1">IK1</strain>
    </source>
</reference>
<evidence type="ECO:0000313" key="1">
    <source>
        <dbReference type="EMBL" id="VBB47866.1"/>
    </source>
</evidence>
<organism evidence="1">
    <name type="scientific">Uncultured Desulfatiglans sp</name>
    <dbReference type="NCBI Taxonomy" id="1748965"/>
    <lineage>
        <taxon>Bacteria</taxon>
        <taxon>Pseudomonadati</taxon>
        <taxon>Thermodesulfobacteriota</taxon>
        <taxon>Desulfobacteria</taxon>
        <taxon>Desulfatiglandales</taxon>
        <taxon>Desulfatiglandaceae</taxon>
        <taxon>Desulfatiglans</taxon>
        <taxon>environmental samples</taxon>
    </lineage>
</organism>
<dbReference type="EMBL" id="UPXX01000032">
    <property type="protein sequence ID" value="VBB47866.1"/>
    <property type="molecule type" value="Genomic_DNA"/>
</dbReference>
<sequence>MFFCDLQCIYACWPKEAGLDGSGSCQTFQAVYCEKKGRHVHKNMPCREKIPRVASAGSDDRTDPL</sequence>
<proteinExistence type="predicted"/>
<gene>
    <name evidence="1" type="ORF">TRIP_B50661</name>
</gene>
<dbReference type="AlphaFoldDB" id="A0A653AJA7"/>
<accession>A0A653AJA7</accession>
<name>A0A653AJA7_UNCDX</name>
<protein>
    <submittedName>
        <fullName evidence="1">Uncharacterized protein</fullName>
    </submittedName>
</protein>